<dbReference type="InterPro" id="IPR050190">
    <property type="entry name" value="UPF0213_domain"/>
</dbReference>
<evidence type="ECO:0000259" key="3">
    <source>
        <dbReference type="PROSITE" id="PS50164"/>
    </source>
</evidence>
<dbReference type="InterPro" id="IPR000305">
    <property type="entry name" value="GIY-YIG_endonuc"/>
</dbReference>
<accession>A0A8S5QFX5</accession>
<dbReference type="Gene3D" id="3.40.1440.10">
    <property type="entry name" value="GIY-YIG endonuclease"/>
    <property type="match status" value="1"/>
</dbReference>
<dbReference type="CDD" id="cd10456">
    <property type="entry name" value="GIY-YIG_UPF0213"/>
    <property type="match status" value="1"/>
</dbReference>
<dbReference type="InterPro" id="IPR035901">
    <property type="entry name" value="GIY-YIG_endonuc_sf"/>
</dbReference>
<dbReference type="SUPFAM" id="SSF82771">
    <property type="entry name" value="GIY-YIG endonuclease"/>
    <property type="match status" value="1"/>
</dbReference>
<dbReference type="EMBL" id="BK015652">
    <property type="protein sequence ID" value="DAE18159.1"/>
    <property type="molecule type" value="Genomic_DNA"/>
</dbReference>
<proteinExistence type="predicted"/>
<dbReference type="PANTHER" id="PTHR34477">
    <property type="entry name" value="UPF0213 PROTEIN YHBQ"/>
    <property type="match status" value="1"/>
</dbReference>
<comment type="cofactor">
    <cofactor evidence="1">
        <name>Mg(2+)</name>
        <dbReference type="ChEBI" id="CHEBI:18420"/>
    </cofactor>
</comment>
<reference evidence="4" key="1">
    <citation type="journal article" date="2021" name="Proc. Natl. Acad. Sci. U.S.A.">
        <title>A Catalog of Tens of Thousands of Viruses from Human Metagenomes Reveals Hidden Associations with Chronic Diseases.</title>
        <authorList>
            <person name="Tisza M.J."/>
            <person name="Buck C.B."/>
        </authorList>
    </citation>
    <scope>NUCLEOTIDE SEQUENCE</scope>
    <source>
        <strain evidence="4">CtdNl2</strain>
    </source>
</reference>
<keyword evidence="2" id="KW-0460">Magnesium</keyword>
<evidence type="ECO:0000313" key="4">
    <source>
        <dbReference type="EMBL" id="DAE18159.1"/>
    </source>
</evidence>
<sequence length="83" mass="9866">MYYVYILECNDGTLYTGYTSNVENRVKQHNKGIGAKYTRGRVPCRLVYVEEFQTKSGAMSREWYIKHKINRDGKLKLIYDYNN</sequence>
<dbReference type="PROSITE" id="PS50164">
    <property type="entry name" value="GIY_YIG"/>
    <property type="match status" value="1"/>
</dbReference>
<organism evidence="4">
    <name type="scientific">Myoviridae sp. ctdNl2</name>
    <dbReference type="NCBI Taxonomy" id="2825140"/>
    <lineage>
        <taxon>Viruses</taxon>
        <taxon>Duplodnaviria</taxon>
        <taxon>Heunggongvirae</taxon>
        <taxon>Uroviricota</taxon>
        <taxon>Caudoviricetes</taxon>
    </lineage>
</organism>
<name>A0A8S5QFX5_9CAUD</name>
<evidence type="ECO:0000256" key="1">
    <source>
        <dbReference type="ARBA" id="ARBA00001946"/>
    </source>
</evidence>
<dbReference type="Pfam" id="PF01541">
    <property type="entry name" value="GIY-YIG"/>
    <property type="match status" value="1"/>
</dbReference>
<protein>
    <submittedName>
        <fullName evidence="4">GIY-YIG nuclease superfamily protein</fullName>
    </submittedName>
</protein>
<dbReference type="PANTHER" id="PTHR34477:SF1">
    <property type="entry name" value="UPF0213 PROTEIN YHBQ"/>
    <property type="match status" value="1"/>
</dbReference>
<evidence type="ECO:0000256" key="2">
    <source>
        <dbReference type="ARBA" id="ARBA00022842"/>
    </source>
</evidence>
<feature type="domain" description="GIY-YIG" evidence="3">
    <location>
        <begin position="1"/>
        <end position="76"/>
    </location>
</feature>